<dbReference type="RefSeq" id="WP_087147917.1">
    <property type="nucleotide sequence ID" value="NZ_FUKJ01000359.1"/>
</dbReference>
<evidence type="ECO:0000256" key="1">
    <source>
        <dbReference type="SAM" id="Phobius"/>
    </source>
</evidence>
<feature type="transmembrane region" description="Helical" evidence="1">
    <location>
        <begin position="24"/>
        <end position="43"/>
    </location>
</feature>
<dbReference type="Proteomes" id="UP000195442">
    <property type="component" value="Unassembled WGS sequence"/>
</dbReference>
<dbReference type="EMBL" id="FUKJ01000359">
    <property type="protein sequence ID" value="SJM94746.1"/>
    <property type="molecule type" value="Genomic_DNA"/>
</dbReference>
<dbReference type="InterPro" id="IPR007813">
    <property type="entry name" value="PilN"/>
</dbReference>
<keyword evidence="1" id="KW-0472">Membrane</keyword>
<evidence type="ECO:0008006" key="4">
    <source>
        <dbReference type="Google" id="ProtNLM"/>
    </source>
</evidence>
<gene>
    <name evidence="2" type="ORF">CRENPOLYSF2_4210002</name>
</gene>
<keyword evidence="1" id="KW-1133">Transmembrane helix</keyword>
<evidence type="ECO:0000313" key="3">
    <source>
        <dbReference type="Proteomes" id="UP000195442"/>
    </source>
</evidence>
<dbReference type="AlphaFoldDB" id="A0A1R4HEW7"/>
<accession>A0A1R4HEW7</accession>
<proteinExistence type="predicted"/>
<reference evidence="3" key="1">
    <citation type="submission" date="2017-02" db="EMBL/GenBank/DDBJ databases">
        <authorList>
            <person name="Daims H."/>
        </authorList>
    </citation>
    <scope>NUCLEOTIDE SEQUENCE [LARGE SCALE GENOMIC DNA]</scope>
</reference>
<protein>
    <recommendedName>
        <fullName evidence="4">Fimbrial assembly family protein</fullName>
    </recommendedName>
</protein>
<dbReference type="OrthoDB" id="5599197at2"/>
<keyword evidence="1" id="KW-0812">Transmembrane</keyword>
<keyword evidence="3" id="KW-1185">Reference proteome</keyword>
<organism evidence="2 3">
    <name type="scientific">Crenothrix polyspora</name>
    <dbReference type="NCBI Taxonomy" id="360316"/>
    <lineage>
        <taxon>Bacteria</taxon>
        <taxon>Pseudomonadati</taxon>
        <taxon>Pseudomonadota</taxon>
        <taxon>Gammaproteobacteria</taxon>
        <taxon>Methylococcales</taxon>
        <taxon>Crenotrichaceae</taxon>
        <taxon>Crenothrix</taxon>
    </lineage>
</organism>
<name>A0A1R4HEW7_9GAMM</name>
<evidence type="ECO:0000313" key="2">
    <source>
        <dbReference type="EMBL" id="SJM94746.1"/>
    </source>
</evidence>
<sequence>MHELDLIPASYKERLKIKRWCRQFSLAFVSVLVIVFCLKFVIFNKTTAFTVRVAALQKDKQTSIEQQQKYNELVAKEVKLRKELEVLEGLRGGPSAKQILLAVDRVMQNDVWITQWSYNRAGEITQVQPATVQTGYFIIIPQETSASPNQQAWKLNTHMEISGQALDHSSLSGFITNLVKQPEIEDVKVINTSLRSYISSQVVEFKLVVIINNQFKDDHV</sequence>
<dbReference type="Pfam" id="PF05137">
    <property type="entry name" value="PilN"/>
    <property type="match status" value="1"/>
</dbReference>